<dbReference type="InterPro" id="IPR036259">
    <property type="entry name" value="MFS_trans_sf"/>
</dbReference>
<keyword evidence="7 12" id="KW-1133">Transmembrane helix</keyword>
<dbReference type="PANTHER" id="PTHR23502:SF43">
    <property type="entry name" value="MULTIDRUG TRANSPORTER MDFA"/>
    <property type="match status" value="1"/>
</dbReference>
<gene>
    <name evidence="14" type="ORF">ACFFIT_12320</name>
</gene>
<evidence type="ECO:0000256" key="7">
    <source>
        <dbReference type="ARBA" id="ARBA00022989"/>
    </source>
</evidence>
<dbReference type="NCBIfam" id="NF011931">
    <property type="entry name" value="PRK15402.1"/>
    <property type="match status" value="1"/>
</dbReference>
<feature type="transmembrane region" description="Helical" evidence="12">
    <location>
        <begin position="360"/>
        <end position="383"/>
    </location>
</feature>
<evidence type="ECO:0000256" key="12">
    <source>
        <dbReference type="SAM" id="Phobius"/>
    </source>
</evidence>
<feature type="transmembrane region" description="Helical" evidence="12">
    <location>
        <begin position="119"/>
        <end position="141"/>
    </location>
</feature>
<dbReference type="PROSITE" id="PS50850">
    <property type="entry name" value="MFS"/>
    <property type="match status" value="1"/>
</dbReference>
<sequence length="419" mass="46378">MKNTTQSNPKNNSQNSSLRALGWSILLFPICLVLFEFTVYIGNDMTQPAMPKHILPFFNAGEEWNTKSMSYYIIGGMILQWIIGPLADRKGRRLVMLSGVLFFMIMCLVILLANSIEQFMAIRLLQGIGLCFIGAVGYAAIQDSFSETIAIKLTAIMANVSLIAPMLGPLMGSEMIKYVPWQMIFVLFAGLSLIAFAGLFKSMPESAPLKDNPLVVKEIYRDYVQVLTNPQFLRGALAIGFAVIPLLTWIAQTPMIFMEHRNFSNEAYSLLQIPVFVSLLCGNFTLTKLTGKVAVTRPIFLGAFPMLLGVLIAVLGLLFIPDAFEFMVIGVSIYAYGLGVANAGLYRLTLFSSHVSKGTVSAGLGMINAIMFAIGIEIANVVYLKMDLFGFNLISFICIFAWCYFAYRFILIHKKSKGL</sequence>
<feature type="transmembrane region" description="Helical" evidence="12">
    <location>
        <begin position="178"/>
        <end position="200"/>
    </location>
</feature>
<feature type="transmembrane region" description="Helical" evidence="12">
    <location>
        <begin position="389"/>
        <end position="407"/>
    </location>
</feature>
<evidence type="ECO:0000256" key="8">
    <source>
        <dbReference type="ARBA" id="ARBA00023136"/>
    </source>
</evidence>
<proteinExistence type="inferred from homology"/>
<evidence type="ECO:0000256" key="2">
    <source>
        <dbReference type="ARBA" id="ARBA00011245"/>
    </source>
</evidence>
<dbReference type="InterPro" id="IPR020846">
    <property type="entry name" value="MFS_dom"/>
</dbReference>
<comment type="similarity">
    <text evidence="10">Belongs to the major facilitator superfamily. MdfA family.</text>
</comment>
<keyword evidence="5" id="KW-0997">Cell inner membrane</keyword>
<evidence type="ECO:0000256" key="10">
    <source>
        <dbReference type="ARBA" id="ARBA00038406"/>
    </source>
</evidence>
<keyword evidence="15" id="KW-1185">Reference proteome</keyword>
<keyword evidence="8 12" id="KW-0472">Membrane</keyword>
<feature type="domain" description="Major facilitator superfamily (MFS) profile" evidence="13">
    <location>
        <begin position="24"/>
        <end position="418"/>
    </location>
</feature>
<feature type="transmembrane region" description="Helical" evidence="12">
    <location>
        <begin position="69"/>
        <end position="87"/>
    </location>
</feature>
<feature type="transmembrane region" description="Helical" evidence="12">
    <location>
        <begin position="299"/>
        <end position="320"/>
    </location>
</feature>
<evidence type="ECO:0000256" key="5">
    <source>
        <dbReference type="ARBA" id="ARBA00022519"/>
    </source>
</evidence>
<keyword evidence="3" id="KW-0813">Transport</keyword>
<protein>
    <recommendedName>
        <fullName evidence="11">Multidrug transporter MdfA</fullName>
    </recommendedName>
</protein>
<evidence type="ECO:0000256" key="9">
    <source>
        <dbReference type="ARBA" id="ARBA00023251"/>
    </source>
</evidence>
<reference evidence="14 15" key="1">
    <citation type="submission" date="2024-09" db="EMBL/GenBank/DDBJ databases">
        <authorList>
            <person name="Sun Q."/>
            <person name="Mori K."/>
        </authorList>
    </citation>
    <scope>NUCLEOTIDE SEQUENCE [LARGE SCALE GENOMIC DNA]</scope>
    <source>
        <strain evidence="14 15">CCM 8545</strain>
    </source>
</reference>
<evidence type="ECO:0000256" key="11">
    <source>
        <dbReference type="ARBA" id="ARBA00040126"/>
    </source>
</evidence>
<dbReference type="Proteomes" id="UP001589758">
    <property type="component" value="Unassembled WGS sequence"/>
</dbReference>
<comment type="subcellular location">
    <subcellularLocation>
        <location evidence="1">Cell inner membrane</location>
        <topology evidence="1">Multi-pass membrane protein</topology>
    </subcellularLocation>
</comment>
<keyword evidence="9" id="KW-0046">Antibiotic resistance</keyword>
<dbReference type="SUPFAM" id="SSF103473">
    <property type="entry name" value="MFS general substrate transporter"/>
    <property type="match status" value="1"/>
</dbReference>
<feature type="transmembrane region" description="Helical" evidence="12">
    <location>
        <begin position="270"/>
        <end position="287"/>
    </location>
</feature>
<name>A0ABV6CCY3_9GAMM</name>
<dbReference type="RefSeq" id="WP_385878072.1">
    <property type="nucleotide sequence ID" value="NZ_JBHLXE010000108.1"/>
</dbReference>
<keyword evidence="4" id="KW-1003">Cell membrane</keyword>
<comment type="caution">
    <text evidence="14">The sequence shown here is derived from an EMBL/GenBank/DDBJ whole genome shotgun (WGS) entry which is preliminary data.</text>
</comment>
<keyword evidence="6 12" id="KW-0812">Transmembrane</keyword>
<evidence type="ECO:0000313" key="15">
    <source>
        <dbReference type="Proteomes" id="UP001589758"/>
    </source>
</evidence>
<dbReference type="Gene3D" id="1.20.1720.10">
    <property type="entry name" value="Multidrug resistance protein D"/>
    <property type="match status" value="1"/>
</dbReference>
<evidence type="ECO:0000256" key="4">
    <source>
        <dbReference type="ARBA" id="ARBA00022475"/>
    </source>
</evidence>
<feature type="transmembrane region" description="Helical" evidence="12">
    <location>
        <begin position="232"/>
        <end position="250"/>
    </location>
</feature>
<comment type="subunit">
    <text evidence="2">Monomer.</text>
</comment>
<evidence type="ECO:0000313" key="14">
    <source>
        <dbReference type="EMBL" id="MFC0180857.1"/>
    </source>
</evidence>
<accession>A0ABV6CCY3</accession>
<feature type="transmembrane region" description="Helical" evidence="12">
    <location>
        <begin position="153"/>
        <end position="172"/>
    </location>
</feature>
<evidence type="ECO:0000256" key="6">
    <source>
        <dbReference type="ARBA" id="ARBA00022692"/>
    </source>
</evidence>
<evidence type="ECO:0000256" key="3">
    <source>
        <dbReference type="ARBA" id="ARBA00022448"/>
    </source>
</evidence>
<dbReference type="PANTHER" id="PTHR23502">
    <property type="entry name" value="MAJOR FACILITATOR SUPERFAMILY"/>
    <property type="match status" value="1"/>
</dbReference>
<dbReference type="InterPro" id="IPR011701">
    <property type="entry name" value="MFS"/>
</dbReference>
<feature type="transmembrane region" description="Helical" evidence="12">
    <location>
        <begin position="326"/>
        <end position="348"/>
    </location>
</feature>
<organism evidence="14 15">
    <name type="scientific">Thorsellia kenyensis</name>
    <dbReference type="NCBI Taxonomy" id="1549888"/>
    <lineage>
        <taxon>Bacteria</taxon>
        <taxon>Pseudomonadati</taxon>
        <taxon>Pseudomonadota</taxon>
        <taxon>Gammaproteobacteria</taxon>
        <taxon>Enterobacterales</taxon>
        <taxon>Thorselliaceae</taxon>
        <taxon>Thorsellia</taxon>
    </lineage>
</organism>
<evidence type="ECO:0000256" key="1">
    <source>
        <dbReference type="ARBA" id="ARBA00004429"/>
    </source>
</evidence>
<feature type="transmembrane region" description="Helical" evidence="12">
    <location>
        <begin position="20"/>
        <end position="41"/>
    </location>
</feature>
<evidence type="ECO:0000259" key="13">
    <source>
        <dbReference type="PROSITE" id="PS50850"/>
    </source>
</evidence>
<feature type="transmembrane region" description="Helical" evidence="12">
    <location>
        <begin position="94"/>
        <end position="113"/>
    </location>
</feature>
<dbReference type="EMBL" id="JBHLXE010000108">
    <property type="protein sequence ID" value="MFC0180857.1"/>
    <property type="molecule type" value="Genomic_DNA"/>
</dbReference>
<dbReference type="Pfam" id="PF07690">
    <property type="entry name" value="MFS_1"/>
    <property type="match status" value="1"/>
</dbReference>